<evidence type="ECO:0000313" key="13">
    <source>
        <dbReference type="Proteomes" id="UP001596047"/>
    </source>
</evidence>
<reference evidence="13" key="1">
    <citation type="journal article" date="2019" name="Int. J. Syst. Evol. Microbiol.">
        <title>The Global Catalogue of Microorganisms (GCM) 10K type strain sequencing project: providing services to taxonomists for standard genome sequencing and annotation.</title>
        <authorList>
            <consortium name="The Broad Institute Genomics Platform"/>
            <consortium name="The Broad Institute Genome Sequencing Center for Infectious Disease"/>
            <person name="Wu L."/>
            <person name="Ma J."/>
        </authorList>
    </citation>
    <scope>NUCLEOTIDE SEQUENCE [LARGE SCALE GENOMIC DNA]</scope>
    <source>
        <strain evidence="13">CGMCC 1.3240</strain>
    </source>
</reference>
<dbReference type="PANTHER" id="PTHR33695:SF1">
    <property type="entry name" value="LIPOPROTEIN SIGNAL PEPTIDASE"/>
    <property type="match status" value="1"/>
</dbReference>
<dbReference type="PANTHER" id="PTHR33695">
    <property type="entry name" value="LIPOPROTEIN SIGNAL PEPTIDASE"/>
    <property type="match status" value="1"/>
</dbReference>
<keyword evidence="5 9" id="KW-0064">Aspartyl protease</keyword>
<feature type="transmembrane region" description="Helical" evidence="9">
    <location>
        <begin position="88"/>
        <end position="106"/>
    </location>
</feature>
<keyword evidence="8 9" id="KW-0472">Membrane</keyword>
<evidence type="ECO:0000313" key="12">
    <source>
        <dbReference type="EMBL" id="MFC5650966.1"/>
    </source>
</evidence>
<feature type="transmembrane region" description="Helical" evidence="9">
    <location>
        <begin position="9"/>
        <end position="28"/>
    </location>
</feature>
<dbReference type="RefSeq" id="WP_379189587.1">
    <property type="nucleotide sequence ID" value="NZ_JBHSOW010000065.1"/>
</dbReference>
<dbReference type="InterPro" id="IPR001872">
    <property type="entry name" value="Peptidase_A8"/>
</dbReference>
<evidence type="ECO:0000256" key="10">
    <source>
        <dbReference type="RuleBase" id="RU000594"/>
    </source>
</evidence>
<evidence type="ECO:0000256" key="11">
    <source>
        <dbReference type="RuleBase" id="RU004181"/>
    </source>
</evidence>
<dbReference type="EC" id="3.4.23.36" evidence="9"/>
<evidence type="ECO:0000256" key="6">
    <source>
        <dbReference type="ARBA" id="ARBA00022801"/>
    </source>
</evidence>
<keyword evidence="6 9" id="KW-0378">Hydrolase</keyword>
<comment type="pathway">
    <text evidence="9">Protein modification; lipoprotein biosynthesis (signal peptide cleavage).</text>
</comment>
<evidence type="ECO:0000256" key="3">
    <source>
        <dbReference type="ARBA" id="ARBA00022670"/>
    </source>
</evidence>
<evidence type="ECO:0000256" key="1">
    <source>
        <dbReference type="ARBA" id="ARBA00006139"/>
    </source>
</evidence>
<dbReference type="PROSITE" id="PS00855">
    <property type="entry name" value="SPASE_II"/>
    <property type="match status" value="1"/>
</dbReference>
<dbReference type="HAMAP" id="MF_00161">
    <property type="entry name" value="LspA"/>
    <property type="match status" value="1"/>
</dbReference>
<organism evidence="12 13">
    <name type="scientific">Paenibacillus solisilvae</name>
    <dbReference type="NCBI Taxonomy" id="2486751"/>
    <lineage>
        <taxon>Bacteria</taxon>
        <taxon>Bacillati</taxon>
        <taxon>Bacillota</taxon>
        <taxon>Bacilli</taxon>
        <taxon>Bacillales</taxon>
        <taxon>Paenibacillaceae</taxon>
        <taxon>Paenibacillus</taxon>
    </lineage>
</organism>
<dbReference type="NCBIfam" id="TIGR00077">
    <property type="entry name" value="lspA"/>
    <property type="match status" value="1"/>
</dbReference>
<comment type="function">
    <text evidence="9 10">This protein specifically catalyzes the removal of signal peptides from prolipoproteins.</text>
</comment>
<dbReference type="Pfam" id="PF01252">
    <property type="entry name" value="Peptidase_A8"/>
    <property type="match status" value="1"/>
</dbReference>
<feature type="active site" evidence="9">
    <location>
        <position position="131"/>
    </location>
</feature>
<dbReference type="EMBL" id="JBHSOW010000065">
    <property type="protein sequence ID" value="MFC5650966.1"/>
    <property type="molecule type" value="Genomic_DNA"/>
</dbReference>
<comment type="catalytic activity">
    <reaction evidence="9 10">
        <text>Release of signal peptides from bacterial membrane prolipoproteins. Hydrolyzes -Xaa-Yaa-Zaa-|-(S,diacylglyceryl)Cys-, in which Xaa is hydrophobic (preferably Leu), and Yaa (Ala or Ser) and Zaa (Gly or Ala) have small, neutral side chains.</text>
        <dbReference type="EC" id="3.4.23.36"/>
    </reaction>
</comment>
<comment type="subcellular location">
    <subcellularLocation>
        <location evidence="9">Cell membrane</location>
        <topology evidence="9">Multi-pass membrane protein</topology>
    </subcellularLocation>
</comment>
<evidence type="ECO:0000256" key="4">
    <source>
        <dbReference type="ARBA" id="ARBA00022692"/>
    </source>
</evidence>
<evidence type="ECO:0000256" key="7">
    <source>
        <dbReference type="ARBA" id="ARBA00022989"/>
    </source>
</evidence>
<keyword evidence="2 9" id="KW-1003">Cell membrane</keyword>
<feature type="active site" evidence="9">
    <location>
        <position position="116"/>
    </location>
</feature>
<name>A0ABW0W2M8_9BACL</name>
<feature type="transmembrane region" description="Helical" evidence="9">
    <location>
        <begin position="126"/>
        <end position="147"/>
    </location>
</feature>
<evidence type="ECO:0000256" key="5">
    <source>
        <dbReference type="ARBA" id="ARBA00022750"/>
    </source>
</evidence>
<comment type="similarity">
    <text evidence="1 9 11">Belongs to the peptidase A8 family.</text>
</comment>
<evidence type="ECO:0000256" key="2">
    <source>
        <dbReference type="ARBA" id="ARBA00022475"/>
    </source>
</evidence>
<evidence type="ECO:0000256" key="9">
    <source>
        <dbReference type="HAMAP-Rule" id="MF_00161"/>
    </source>
</evidence>
<keyword evidence="3 9" id="KW-0645">Protease</keyword>
<dbReference type="GO" id="GO:0004190">
    <property type="term" value="F:aspartic-type endopeptidase activity"/>
    <property type="evidence" value="ECO:0007669"/>
    <property type="project" value="UniProtKB-EC"/>
</dbReference>
<dbReference type="Proteomes" id="UP001596047">
    <property type="component" value="Unassembled WGS sequence"/>
</dbReference>
<keyword evidence="13" id="KW-1185">Reference proteome</keyword>
<accession>A0ABW0W2M8</accession>
<evidence type="ECO:0000256" key="8">
    <source>
        <dbReference type="ARBA" id="ARBA00023136"/>
    </source>
</evidence>
<sequence length="160" mass="17697">MTGRKGIKMFYAIAILVALIDQISKYLIRSYLHIGETASLWGIELTHYENSGMARSLFQGYARLFGIAAVIFVAAVLYYRRTGQLKGLILNCSLGFLVGGAVGNAIDRLLFGQVTDFLVSRSGKGILNFADHAIEAGVLLLILHGVIQFTRKHFIKRKFS</sequence>
<comment type="caution">
    <text evidence="12">The sequence shown here is derived from an EMBL/GenBank/DDBJ whole genome shotgun (WGS) entry which is preliminary data.</text>
</comment>
<gene>
    <name evidence="9 12" type="primary">lspA</name>
    <name evidence="12" type="ORF">ACFPYJ_17995</name>
</gene>
<feature type="transmembrane region" description="Helical" evidence="9">
    <location>
        <begin position="60"/>
        <end position="79"/>
    </location>
</feature>
<keyword evidence="4 9" id="KW-0812">Transmembrane</keyword>
<protein>
    <recommendedName>
        <fullName evidence="9">Lipoprotein signal peptidase</fullName>
        <ecNumber evidence="9">3.4.23.36</ecNumber>
    </recommendedName>
    <alternativeName>
        <fullName evidence="9">Prolipoprotein signal peptidase</fullName>
    </alternativeName>
    <alternativeName>
        <fullName evidence="9">Signal peptidase II</fullName>
        <shortName evidence="9">SPase II</shortName>
    </alternativeName>
</protein>
<proteinExistence type="inferred from homology"/>
<keyword evidence="7 9" id="KW-1133">Transmembrane helix</keyword>
<dbReference type="PRINTS" id="PR00781">
    <property type="entry name" value="LIPOSIGPTASE"/>
</dbReference>